<dbReference type="GO" id="GO:0016567">
    <property type="term" value="P:protein ubiquitination"/>
    <property type="evidence" value="ECO:0000318"/>
    <property type="project" value="GO_Central"/>
</dbReference>
<dbReference type="EMBL" id="KI394994">
    <property type="protein sequence ID" value="ERM99707.1"/>
    <property type="molecule type" value="Genomic_DNA"/>
</dbReference>
<name>W1NVT3_AMBTC</name>
<evidence type="ECO:0000313" key="7">
    <source>
        <dbReference type="Proteomes" id="UP000017836"/>
    </source>
</evidence>
<dbReference type="PANTHER" id="PTHR15710">
    <property type="entry name" value="E3 UBIQUITIN-PROTEIN LIGASE PRAJA"/>
    <property type="match status" value="1"/>
</dbReference>
<keyword evidence="2 4" id="KW-0863">Zinc-finger</keyword>
<dbReference type="AlphaFoldDB" id="W1NVT3"/>
<dbReference type="OrthoDB" id="4348522at2759"/>
<keyword evidence="7" id="KW-1185">Reference proteome</keyword>
<dbReference type="SUPFAM" id="SSF57850">
    <property type="entry name" value="RING/U-box"/>
    <property type="match status" value="1"/>
</dbReference>
<gene>
    <name evidence="6" type="ORF">AMTR_s00099p00083330</name>
</gene>
<dbReference type="SMART" id="SM00184">
    <property type="entry name" value="RING"/>
    <property type="match status" value="1"/>
</dbReference>
<feature type="domain" description="RING-type" evidence="5">
    <location>
        <begin position="200"/>
        <end position="242"/>
    </location>
</feature>
<evidence type="ECO:0000256" key="4">
    <source>
        <dbReference type="PROSITE-ProRule" id="PRU00175"/>
    </source>
</evidence>
<dbReference type="Pfam" id="PF13639">
    <property type="entry name" value="zf-RING_2"/>
    <property type="match status" value="1"/>
</dbReference>
<dbReference type="Gramene" id="ERM99707">
    <property type="protein sequence ID" value="ERM99707"/>
    <property type="gene ID" value="AMTR_s00099p00083330"/>
</dbReference>
<dbReference type="eggNOG" id="KOG0800">
    <property type="taxonomic scope" value="Eukaryota"/>
</dbReference>
<evidence type="ECO:0000313" key="6">
    <source>
        <dbReference type="EMBL" id="ERM99707.1"/>
    </source>
</evidence>
<dbReference type="GO" id="GO:0005737">
    <property type="term" value="C:cytoplasm"/>
    <property type="evidence" value="ECO:0000318"/>
    <property type="project" value="GO_Central"/>
</dbReference>
<protein>
    <recommendedName>
        <fullName evidence="5">RING-type domain-containing protein</fullName>
    </recommendedName>
</protein>
<dbReference type="GO" id="GO:0061630">
    <property type="term" value="F:ubiquitin protein ligase activity"/>
    <property type="evidence" value="ECO:0000318"/>
    <property type="project" value="GO_Central"/>
</dbReference>
<keyword evidence="1" id="KW-0479">Metal-binding</keyword>
<dbReference type="PROSITE" id="PS50089">
    <property type="entry name" value="ZF_RING_2"/>
    <property type="match status" value="1"/>
</dbReference>
<accession>W1NVT3</accession>
<proteinExistence type="predicted"/>
<dbReference type="HOGENOM" id="CLU_098086_0_0_1"/>
<sequence length="248" mass="27873">MGSNSNINYILSMRVDRVPNSAHLHRNMNFNFTVTEWMDVSNMMGSEEIPSRNLISVRGLATAAASNRELQTMDIANCFVWEKLQEAQAPWQIIPSLCSEIANRVCVEARCCGSHGLELNVFVDFSNEEIEPVESDFHEVEIENEATEQEGDVIGQTYDPEFLRVLEASSQEDCPSRPAAKMAIESLATAVLGVDEEVLCIICLSNINSCYGDATVLPCSHIYHKNCIFTWFELRNSCPVCRYQFPCE</sequence>
<dbReference type="InterPro" id="IPR013083">
    <property type="entry name" value="Znf_RING/FYVE/PHD"/>
</dbReference>
<reference evidence="7" key="1">
    <citation type="journal article" date="2013" name="Science">
        <title>The Amborella genome and the evolution of flowering plants.</title>
        <authorList>
            <consortium name="Amborella Genome Project"/>
        </authorList>
    </citation>
    <scope>NUCLEOTIDE SEQUENCE [LARGE SCALE GENOMIC DNA]</scope>
</reference>
<evidence type="ECO:0000256" key="2">
    <source>
        <dbReference type="ARBA" id="ARBA00022771"/>
    </source>
</evidence>
<dbReference type="InterPro" id="IPR001841">
    <property type="entry name" value="Znf_RING"/>
</dbReference>
<dbReference type="Gene3D" id="3.30.40.10">
    <property type="entry name" value="Zinc/RING finger domain, C3HC4 (zinc finger)"/>
    <property type="match status" value="1"/>
</dbReference>
<dbReference type="PANTHER" id="PTHR15710:SF202">
    <property type="entry name" value="RING-TYPE E3 UBIQUITIN TRANSFERASE"/>
    <property type="match status" value="1"/>
</dbReference>
<organism evidence="6 7">
    <name type="scientific">Amborella trichopoda</name>
    <dbReference type="NCBI Taxonomy" id="13333"/>
    <lineage>
        <taxon>Eukaryota</taxon>
        <taxon>Viridiplantae</taxon>
        <taxon>Streptophyta</taxon>
        <taxon>Embryophyta</taxon>
        <taxon>Tracheophyta</taxon>
        <taxon>Spermatophyta</taxon>
        <taxon>Magnoliopsida</taxon>
        <taxon>Amborellales</taxon>
        <taxon>Amborellaceae</taxon>
        <taxon>Amborella</taxon>
    </lineage>
</organism>
<evidence type="ECO:0000256" key="3">
    <source>
        <dbReference type="ARBA" id="ARBA00022833"/>
    </source>
</evidence>
<keyword evidence="3" id="KW-0862">Zinc</keyword>
<evidence type="ECO:0000259" key="5">
    <source>
        <dbReference type="PROSITE" id="PS50089"/>
    </source>
</evidence>
<dbReference type="GO" id="GO:0008270">
    <property type="term" value="F:zinc ion binding"/>
    <property type="evidence" value="ECO:0007669"/>
    <property type="project" value="UniProtKB-KW"/>
</dbReference>
<dbReference type="Proteomes" id="UP000017836">
    <property type="component" value="Unassembled WGS sequence"/>
</dbReference>
<evidence type="ECO:0000256" key="1">
    <source>
        <dbReference type="ARBA" id="ARBA00022723"/>
    </source>
</evidence>